<sequence>MLSQGSDTPHVFYERIQNLLGIIMTYVALHDDVDTTVEAKRTLYKKLALQTYLKGLHEPLGSRVRCMRPPTLEKALEFAQEELNVIYLQNKNSYQKPPPQFFTPMKPFNTNPFLNPQSQQQSINRPKQYHPIMPQRPYQGPSRTQQMFRALPRSNMSTGFRIHPGQPQNQQQRQYMPPVRAQAQAHPMSGVSHPQARTLPPTPIRNDWDRPTNQYSTYREINTNEYYPQYDPNYELTDEEYYYVYEQGIEYQNPTNVADHLITNRFDPEIYPPHVTEQQMPEQEMISENENQNFPKISKSNIPG</sequence>
<evidence type="ECO:0008006" key="4">
    <source>
        <dbReference type="Google" id="ProtNLM"/>
    </source>
</evidence>
<proteinExistence type="predicted"/>
<feature type="region of interest" description="Disordered" evidence="1">
    <location>
        <begin position="189"/>
        <end position="212"/>
    </location>
</feature>
<gene>
    <name evidence="2" type="ORF">JYU34_021406</name>
</gene>
<comment type="caution">
    <text evidence="2">The sequence shown here is derived from an EMBL/GenBank/DDBJ whole genome shotgun (WGS) entry which is preliminary data.</text>
</comment>
<dbReference type="Proteomes" id="UP000823941">
    <property type="component" value="Chromosome 29"/>
</dbReference>
<name>A0ABQ7PTK1_PLUXY</name>
<reference evidence="2 3" key="1">
    <citation type="submission" date="2021-06" db="EMBL/GenBank/DDBJ databases">
        <title>A haploid diamondback moth (Plutella xylostella L.) genome assembly resolves 31 chromosomes and identifies a diamide resistance mutation.</title>
        <authorList>
            <person name="Ward C.M."/>
            <person name="Perry K.D."/>
            <person name="Baker G."/>
            <person name="Powis K."/>
            <person name="Heckel D.G."/>
            <person name="Baxter S.W."/>
        </authorList>
    </citation>
    <scope>NUCLEOTIDE SEQUENCE [LARGE SCALE GENOMIC DNA]</scope>
    <source>
        <strain evidence="2 3">LV</strain>
        <tissue evidence="2">Single pupa</tissue>
    </source>
</reference>
<accession>A0ABQ7PTK1</accession>
<dbReference type="EMBL" id="JAHIBW010000029">
    <property type="protein sequence ID" value="KAG7296282.1"/>
    <property type="molecule type" value="Genomic_DNA"/>
</dbReference>
<evidence type="ECO:0000313" key="2">
    <source>
        <dbReference type="EMBL" id="KAG7296282.1"/>
    </source>
</evidence>
<protein>
    <recommendedName>
        <fullName evidence="4">Retrovirus-related Gag polyprotein from transposon HMS-Beagle</fullName>
    </recommendedName>
</protein>
<evidence type="ECO:0000256" key="1">
    <source>
        <dbReference type="SAM" id="MobiDB-lite"/>
    </source>
</evidence>
<organism evidence="2 3">
    <name type="scientific">Plutella xylostella</name>
    <name type="common">Diamondback moth</name>
    <name type="synonym">Plutella maculipennis</name>
    <dbReference type="NCBI Taxonomy" id="51655"/>
    <lineage>
        <taxon>Eukaryota</taxon>
        <taxon>Metazoa</taxon>
        <taxon>Ecdysozoa</taxon>
        <taxon>Arthropoda</taxon>
        <taxon>Hexapoda</taxon>
        <taxon>Insecta</taxon>
        <taxon>Pterygota</taxon>
        <taxon>Neoptera</taxon>
        <taxon>Endopterygota</taxon>
        <taxon>Lepidoptera</taxon>
        <taxon>Glossata</taxon>
        <taxon>Ditrysia</taxon>
        <taxon>Yponomeutoidea</taxon>
        <taxon>Plutellidae</taxon>
        <taxon>Plutella</taxon>
    </lineage>
</organism>
<evidence type="ECO:0000313" key="3">
    <source>
        <dbReference type="Proteomes" id="UP000823941"/>
    </source>
</evidence>
<keyword evidence="3" id="KW-1185">Reference proteome</keyword>